<name>A0A1Y3ALE5_EURMA</name>
<dbReference type="OrthoDB" id="18894at2759"/>
<dbReference type="AlphaFoldDB" id="A0A1Y3ALE5"/>
<dbReference type="Proteomes" id="UP000194236">
    <property type="component" value="Unassembled WGS sequence"/>
</dbReference>
<organism evidence="2 3">
    <name type="scientific">Euroglyphus maynei</name>
    <name type="common">Mayne's house dust mite</name>
    <dbReference type="NCBI Taxonomy" id="6958"/>
    <lineage>
        <taxon>Eukaryota</taxon>
        <taxon>Metazoa</taxon>
        <taxon>Ecdysozoa</taxon>
        <taxon>Arthropoda</taxon>
        <taxon>Chelicerata</taxon>
        <taxon>Arachnida</taxon>
        <taxon>Acari</taxon>
        <taxon>Acariformes</taxon>
        <taxon>Sarcoptiformes</taxon>
        <taxon>Astigmata</taxon>
        <taxon>Psoroptidia</taxon>
        <taxon>Analgoidea</taxon>
        <taxon>Pyroglyphidae</taxon>
        <taxon>Pyroglyphinae</taxon>
        <taxon>Euroglyphus</taxon>
    </lineage>
</organism>
<gene>
    <name evidence="2" type="ORF">BLA29_010812</name>
</gene>
<feature type="transmembrane region" description="Helical" evidence="1">
    <location>
        <begin position="17"/>
        <end position="38"/>
    </location>
</feature>
<feature type="transmembrane region" description="Helical" evidence="1">
    <location>
        <begin position="59"/>
        <end position="81"/>
    </location>
</feature>
<keyword evidence="1" id="KW-0472">Membrane</keyword>
<evidence type="ECO:0000256" key="1">
    <source>
        <dbReference type="SAM" id="Phobius"/>
    </source>
</evidence>
<accession>A0A1Y3ALE5</accession>
<evidence type="ECO:0000313" key="3">
    <source>
        <dbReference type="Proteomes" id="UP000194236"/>
    </source>
</evidence>
<keyword evidence="3" id="KW-1185">Reference proteome</keyword>
<feature type="non-terminal residue" evidence="2">
    <location>
        <position position="129"/>
    </location>
</feature>
<feature type="transmembrane region" description="Helical" evidence="1">
    <location>
        <begin position="101"/>
        <end position="122"/>
    </location>
</feature>
<proteinExistence type="predicted"/>
<reference evidence="2 3" key="1">
    <citation type="submission" date="2017-03" db="EMBL/GenBank/DDBJ databases">
        <title>Genome Survey of Euroglyphus maynei.</title>
        <authorList>
            <person name="Arlian L.G."/>
            <person name="Morgan M.S."/>
            <person name="Rider S.D."/>
        </authorList>
    </citation>
    <scope>NUCLEOTIDE SEQUENCE [LARGE SCALE GENOMIC DNA]</scope>
    <source>
        <strain evidence="2">Arlian Lab</strain>
        <tissue evidence="2">Whole body</tissue>
    </source>
</reference>
<sequence length="129" mass="14752">MQPLSHPIDMMYHIQPWMIIGLLPLAFIFELLPAIHYINHGHTTLNKNDFPTLEMIPDFWHLIMIGSFLAFLMEFSEYLLLTFTSSLTLSMAAVNFNGDQMSLTNFIGLIVCLLGIIIHVMLKVMDSHS</sequence>
<comment type="caution">
    <text evidence="2">The sequence shown here is derived from an EMBL/GenBank/DDBJ whole genome shotgun (WGS) entry which is preliminary data.</text>
</comment>
<dbReference type="EMBL" id="MUJZ01071430">
    <property type="protein sequence ID" value="OTF69271.1"/>
    <property type="molecule type" value="Genomic_DNA"/>
</dbReference>
<evidence type="ECO:0000313" key="2">
    <source>
        <dbReference type="EMBL" id="OTF69271.1"/>
    </source>
</evidence>
<keyword evidence="1" id="KW-0812">Transmembrane</keyword>
<keyword evidence="1" id="KW-1133">Transmembrane helix</keyword>
<protein>
    <submittedName>
        <fullName evidence="2">Triose-phosphate Transporter-like protein</fullName>
    </submittedName>
</protein>